<proteinExistence type="predicted"/>
<accession>T0R475</accession>
<organism evidence="2 3">
    <name type="scientific">Saprolegnia diclina (strain VS20)</name>
    <dbReference type="NCBI Taxonomy" id="1156394"/>
    <lineage>
        <taxon>Eukaryota</taxon>
        <taxon>Sar</taxon>
        <taxon>Stramenopiles</taxon>
        <taxon>Oomycota</taxon>
        <taxon>Saprolegniomycetes</taxon>
        <taxon>Saprolegniales</taxon>
        <taxon>Saprolegniaceae</taxon>
        <taxon>Saprolegnia</taxon>
    </lineage>
</organism>
<dbReference type="OMA" id="RWAMEAH"/>
<evidence type="ECO:0000313" key="3">
    <source>
        <dbReference type="Proteomes" id="UP000030762"/>
    </source>
</evidence>
<protein>
    <recommendedName>
        <fullName evidence="4">Pentacotripeptide-repeat region of PRORP domain-containing protein</fullName>
    </recommendedName>
</protein>
<dbReference type="OrthoDB" id="77795at2759"/>
<dbReference type="eggNOG" id="ENOG502S402">
    <property type="taxonomic scope" value="Eukaryota"/>
</dbReference>
<evidence type="ECO:0000313" key="2">
    <source>
        <dbReference type="EMBL" id="EQC26853.1"/>
    </source>
</evidence>
<dbReference type="GeneID" id="19956090"/>
<dbReference type="VEuPathDB" id="FungiDB:SDRG_15363"/>
<feature type="region of interest" description="Disordered" evidence="1">
    <location>
        <begin position="42"/>
        <end position="68"/>
    </location>
</feature>
<reference evidence="2 3" key="1">
    <citation type="submission" date="2012-04" db="EMBL/GenBank/DDBJ databases">
        <title>The Genome Sequence of Saprolegnia declina VS20.</title>
        <authorList>
            <consortium name="The Broad Institute Genome Sequencing Platform"/>
            <person name="Russ C."/>
            <person name="Nusbaum C."/>
            <person name="Tyler B."/>
            <person name="van West P."/>
            <person name="Dieguez-Uribeondo J."/>
            <person name="de Bruijn I."/>
            <person name="Tripathy S."/>
            <person name="Jiang R."/>
            <person name="Young S.K."/>
            <person name="Zeng Q."/>
            <person name="Gargeya S."/>
            <person name="Fitzgerald M."/>
            <person name="Haas B."/>
            <person name="Abouelleil A."/>
            <person name="Alvarado L."/>
            <person name="Arachchi H.M."/>
            <person name="Berlin A."/>
            <person name="Chapman S.B."/>
            <person name="Goldberg J."/>
            <person name="Griggs A."/>
            <person name="Gujja S."/>
            <person name="Hansen M."/>
            <person name="Howarth C."/>
            <person name="Imamovic A."/>
            <person name="Larimer J."/>
            <person name="McCowen C."/>
            <person name="Montmayeur A."/>
            <person name="Murphy C."/>
            <person name="Neiman D."/>
            <person name="Pearson M."/>
            <person name="Priest M."/>
            <person name="Roberts A."/>
            <person name="Saif S."/>
            <person name="Shea T."/>
            <person name="Sisk P."/>
            <person name="Sykes S."/>
            <person name="Wortman J."/>
            <person name="Nusbaum C."/>
            <person name="Birren B."/>
        </authorList>
    </citation>
    <scope>NUCLEOTIDE SEQUENCE [LARGE SCALE GENOMIC DNA]</scope>
    <source>
        <strain evidence="2 3">VS20</strain>
    </source>
</reference>
<name>T0R475_SAPDV</name>
<dbReference type="Proteomes" id="UP000030762">
    <property type="component" value="Unassembled WGS sequence"/>
</dbReference>
<sequence length="608" mass="68610">MLRSLVSVPRRWAPVLTTSHVGALRCMSDDATPPLRQLKIKPAKAKKAMSNDATSPRQLKSRPAKAKKAPSEFELIVAPRRLPAGVAMPRDGDVSAQMVAHVQAHRYDDALSLFAALPTKSIESYRWAMEAHAARFAYEQVVELYMDAAMVHDVSNEMRLLYVIALNRQKKFAHTVAAFADWHYLRLPLSSAIFTAVLTACGHTKDWARAQFVANAMQAAGFSPQGAAYFHILSTALRDTTVHPLTSLELAEAATSASYPVSTSLLGQILILAATHASQKSPTMAKSVWGRARRVWDANKSYGAISGRHEFQYEVLLQNLWKLNYKSDATSILRDLLALPHSQPDFKARLLKDLLNRHVEDADLKGATEMVDLMQTHGVGLLQALRRQQFFSLCMTKNLQICEIRALFTKYDAVLGGWDAERICDLLIWGHKAAIEDATEKAEDEHQFKQVMLLLNDAFDNHWALSYPAMDHTAHWLLHLHRYEDCVVFVDKLLENPNYEVGYRITEAGMVAAGRLGNHPRVIELYQELEARHRTNPSTQAVSFAPRPLMLWTAIRSFEALKQFEEARQLKAMLSQLHPHKAPYRNKKMPTRRARRVVFDDYDTTVDA</sequence>
<feature type="compositionally biased region" description="Basic residues" evidence="1">
    <location>
        <begin position="59"/>
        <end position="68"/>
    </location>
</feature>
<dbReference type="InParanoid" id="T0R475"/>
<gene>
    <name evidence="2" type="ORF">SDRG_15363</name>
</gene>
<evidence type="ECO:0000256" key="1">
    <source>
        <dbReference type="SAM" id="MobiDB-lite"/>
    </source>
</evidence>
<evidence type="ECO:0008006" key="4">
    <source>
        <dbReference type="Google" id="ProtNLM"/>
    </source>
</evidence>
<dbReference type="AlphaFoldDB" id="T0R475"/>
<dbReference type="EMBL" id="JH767220">
    <property type="protein sequence ID" value="EQC26853.1"/>
    <property type="molecule type" value="Genomic_DNA"/>
</dbReference>
<dbReference type="STRING" id="1156394.T0R475"/>
<dbReference type="RefSeq" id="XP_008619755.1">
    <property type="nucleotide sequence ID" value="XM_008621533.1"/>
</dbReference>
<keyword evidence="3" id="KW-1185">Reference proteome</keyword>